<accession>A0A0S3QST2</accession>
<gene>
    <name evidence="14" type="ORF">TST_0545</name>
</gene>
<feature type="domain" description="Type II secretion system protein GspF" evidence="13">
    <location>
        <begin position="70"/>
        <end position="192"/>
    </location>
</feature>
<keyword evidence="5" id="KW-1003">Cell membrane</keyword>
<evidence type="ECO:0000256" key="8">
    <source>
        <dbReference type="ARBA" id="ARBA00022989"/>
    </source>
</evidence>
<dbReference type="InterPro" id="IPR001992">
    <property type="entry name" value="T2SS_GspF/T4SS_PilC_CS"/>
</dbReference>
<dbReference type="Proteomes" id="UP000063234">
    <property type="component" value="Chromosome"/>
</dbReference>
<evidence type="ECO:0000256" key="4">
    <source>
        <dbReference type="ARBA" id="ARBA00022448"/>
    </source>
</evidence>
<dbReference type="InterPro" id="IPR018076">
    <property type="entry name" value="T2SS_GspF_dom"/>
</dbReference>
<keyword evidence="6" id="KW-0997">Cell inner membrane</keyword>
<dbReference type="InterPro" id="IPR003004">
    <property type="entry name" value="GspF/PilC"/>
</dbReference>
<keyword evidence="9 12" id="KW-0472">Membrane</keyword>
<feature type="domain" description="Type II secretion system protein GspF" evidence="13">
    <location>
        <begin position="272"/>
        <end position="394"/>
    </location>
</feature>
<comment type="subcellular location">
    <subcellularLocation>
        <location evidence="2">Cell inner membrane</location>
        <topology evidence="2">Multi-pass membrane protein</topology>
    </subcellularLocation>
    <subcellularLocation>
        <location evidence="11">Cell membrane</location>
        <topology evidence="11">Multi-pass membrane protein</topology>
    </subcellularLocation>
</comment>
<evidence type="ECO:0000256" key="11">
    <source>
        <dbReference type="RuleBase" id="RU003923"/>
    </source>
</evidence>
<name>A0A0S3QST2_THET7</name>
<evidence type="ECO:0000256" key="7">
    <source>
        <dbReference type="ARBA" id="ARBA00022692"/>
    </source>
</evidence>
<feature type="transmembrane region" description="Helical" evidence="12">
    <location>
        <begin position="223"/>
        <end position="241"/>
    </location>
</feature>
<feature type="transmembrane region" description="Helical" evidence="12">
    <location>
        <begin position="375"/>
        <end position="395"/>
    </location>
</feature>
<comment type="similarity">
    <text evidence="3 11">Belongs to the GSP F family.</text>
</comment>
<keyword evidence="7 11" id="KW-0812">Transmembrane</keyword>
<dbReference type="STRING" id="1298851.TST_0545"/>
<comment type="function">
    <text evidence="1">Component of the type II secretion system inner membrane complex required for the energy-dependent secretion of extracellular factors such as proteases and toxins from the periplasm.</text>
</comment>
<evidence type="ECO:0000256" key="1">
    <source>
        <dbReference type="ARBA" id="ARBA00002684"/>
    </source>
</evidence>
<dbReference type="Gene3D" id="1.20.81.30">
    <property type="entry name" value="Type II secretion system (T2SS), domain F"/>
    <property type="match status" value="2"/>
</dbReference>
<dbReference type="KEGG" id="ttk:TST_0545"/>
<dbReference type="RefSeq" id="WP_068549271.1">
    <property type="nucleotide sequence ID" value="NZ_AP013035.1"/>
</dbReference>
<evidence type="ECO:0000256" key="10">
    <source>
        <dbReference type="ARBA" id="ARBA00030750"/>
    </source>
</evidence>
<feature type="transmembrane region" description="Helical" evidence="12">
    <location>
        <begin position="169"/>
        <end position="188"/>
    </location>
</feature>
<dbReference type="AlphaFoldDB" id="A0A0S3QST2"/>
<evidence type="ECO:0000313" key="14">
    <source>
        <dbReference type="EMBL" id="BAT71351.1"/>
    </source>
</evidence>
<reference evidence="15" key="1">
    <citation type="journal article" date="2018" name="Science">
        <title>A primordial and reversible TCA cycle in a facultatively chemolithoautotrophic thermophile.</title>
        <authorList>
            <person name="Nunoura T."/>
            <person name="Chikaraishi Y."/>
            <person name="Izaki R."/>
            <person name="Suwa T."/>
            <person name="Sato T."/>
            <person name="Harada T."/>
            <person name="Mori K."/>
            <person name="Kato Y."/>
            <person name="Miyazaki M."/>
            <person name="Shimamura S."/>
            <person name="Yanagawa K."/>
            <person name="Shuto A."/>
            <person name="Ohkouchi N."/>
            <person name="Fujita N."/>
            <person name="Takaki Y."/>
            <person name="Atomi H."/>
            <person name="Takai K."/>
        </authorList>
    </citation>
    <scope>NUCLEOTIDE SEQUENCE [LARGE SCALE GENOMIC DNA]</scope>
    <source>
        <strain evidence="15">DSM 17441 / JCM 13301 / NBRC 103674 / ABI70S6</strain>
    </source>
</reference>
<dbReference type="Pfam" id="PF00482">
    <property type="entry name" value="T2SSF"/>
    <property type="match status" value="2"/>
</dbReference>
<protein>
    <recommendedName>
        <fullName evidence="10">General secretion pathway protein F</fullName>
    </recommendedName>
</protein>
<organism evidence="14 15">
    <name type="scientific">Thermosulfidibacter takaii (strain DSM 17441 / JCM 13301 / NBRC 103674 / ABI70S6)</name>
    <dbReference type="NCBI Taxonomy" id="1298851"/>
    <lineage>
        <taxon>Bacteria</taxon>
        <taxon>Pseudomonadati</taxon>
        <taxon>Thermosulfidibacterota</taxon>
        <taxon>Thermosulfidibacteria</taxon>
        <taxon>Thermosulfidibacterales</taxon>
        <taxon>Thermosulfidibacteraceae</taxon>
    </lineage>
</organism>
<keyword evidence="4 11" id="KW-0813">Transport</keyword>
<keyword evidence="15" id="KW-1185">Reference proteome</keyword>
<evidence type="ECO:0000313" key="15">
    <source>
        <dbReference type="Proteomes" id="UP000063234"/>
    </source>
</evidence>
<proteinExistence type="inferred from homology"/>
<dbReference type="EMBL" id="AP013035">
    <property type="protein sequence ID" value="BAT71351.1"/>
    <property type="molecule type" value="Genomic_DNA"/>
</dbReference>
<dbReference type="PROSITE" id="PS00874">
    <property type="entry name" value="T2SP_F"/>
    <property type="match status" value="1"/>
</dbReference>
<dbReference type="OrthoDB" id="9805682at2"/>
<dbReference type="PRINTS" id="PR00812">
    <property type="entry name" value="BCTERIALGSPF"/>
</dbReference>
<evidence type="ECO:0000256" key="2">
    <source>
        <dbReference type="ARBA" id="ARBA00004429"/>
    </source>
</evidence>
<dbReference type="PANTHER" id="PTHR30012">
    <property type="entry name" value="GENERAL SECRETION PATHWAY PROTEIN"/>
    <property type="match status" value="1"/>
</dbReference>
<evidence type="ECO:0000256" key="5">
    <source>
        <dbReference type="ARBA" id="ARBA00022475"/>
    </source>
</evidence>
<dbReference type="PANTHER" id="PTHR30012:SF0">
    <property type="entry name" value="TYPE II SECRETION SYSTEM PROTEIN F-RELATED"/>
    <property type="match status" value="1"/>
</dbReference>
<dbReference type="GO" id="GO:0015628">
    <property type="term" value="P:protein secretion by the type II secretion system"/>
    <property type="evidence" value="ECO:0007669"/>
    <property type="project" value="TreeGrafter"/>
</dbReference>
<evidence type="ECO:0000256" key="12">
    <source>
        <dbReference type="SAM" id="Phobius"/>
    </source>
</evidence>
<dbReference type="InterPro" id="IPR042094">
    <property type="entry name" value="T2SS_GspF_sf"/>
</dbReference>
<keyword evidence="8 12" id="KW-1133">Transmembrane helix</keyword>
<dbReference type="FunFam" id="1.20.81.30:FF:000001">
    <property type="entry name" value="Type II secretion system protein F"/>
    <property type="match status" value="2"/>
</dbReference>
<dbReference type="PATRIC" id="fig|1298851.3.peg.569"/>
<evidence type="ECO:0000259" key="13">
    <source>
        <dbReference type="Pfam" id="PF00482"/>
    </source>
</evidence>
<sequence length="403" mass="44996">MKFRYKAKDVSGEEIEGVVEAPGPKDVASILRDQGLIPVTIEPVRSLFDFSNVKIPFLKAVSLKELTLATRQLAAMVGAGIPLPSALRAIASQTRNKYFKEVLEQVTENVEAGMKFSDALKNYPDVFPTLYVSMVEAGETTGELDLMLRRWAFAAEKVLALRRKVRNAMIYPVMVLVMALGIFVFLLVKVVPTFTKIFLESGVELPALTQFVIALSDFVKNKVHLLFIFIIVFFVAFRIALRFEKFRYWWDAFKLRLPLFGTLIKKTAVARFARTMSTMLRSGVNIMDGLEIVARTSGNKVIEKGLVLAREKIARGEMLSEALKDNPVYPPLVIEMIAAGEKTGGLDEMLEKVAEFYEEEVDAAVEALTTMMEPIMLLLIGGMIGTIVIALYLPIFKLGQTVH</sequence>
<evidence type="ECO:0000256" key="3">
    <source>
        <dbReference type="ARBA" id="ARBA00005745"/>
    </source>
</evidence>
<evidence type="ECO:0000256" key="9">
    <source>
        <dbReference type="ARBA" id="ARBA00023136"/>
    </source>
</evidence>
<evidence type="ECO:0000256" key="6">
    <source>
        <dbReference type="ARBA" id="ARBA00022519"/>
    </source>
</evidence>
<dbReference type="GO" id="GO:0005886">
    <property type="term" value="C:plasma membrane"/>
    <property type="evidence" value="ECO:0007669"/>
    <property type="project" value="UniProtKB-SubCell"/>
</dbReference>